<dbReference type="SMART" id="SM00184">
    <property type="entry name" value="RING"/>
    <property type="match status" value="1"/>
</dbReference>
<keyword evidence="4 6" id="KW-0863">Zinc-finger</keyword>
<dbReference type="PANTHER" id="PTHR44489">
    <property type="match status" value="1"/>
</dbReference>
<dbReference type="GO" id="GO:0008270">
    <property type="term" value="F:zinc ion binding"/>
    <property type="evidence" value="ECO:0007669"/>
    <property type="project" value="UniProtKB-KW"/>
</dbReference>
<feature type="repeat" description="WD" evidence="7">
    <location>
        <begin position="572"/>
        <end position="611"/>
    </location>
</feature>
<keyword evidence="5" id="KW-0862">Zinc</keyword>
<evidence type="ECO:0000313" key="11">
    <source>
        <dbReference type="Proteomes" id="UP001370490"/>
    </source>
</evidence>
<feature type="repeat" description="WD" evidence="7">
    <location>
        <begin position="703"/>
        <end position="742"/>
    </location>
</feature>
<dbReference type="InterPro" id="IPR001680">
    <property type="entry name" value="WD40_rpt"/>
</dbReference>
<dbReference type="Gene3D" id="1.10.510.10">
    <property type="entry name" value="Transferase(Phosphotransferase) domain 1"/>
    <property type="match status" value="1"/>
</dbReference>
<dbReference type="SUPFAM" id="SSF50978">
    <property type="entry name" value="WD40 repeat-like"/>
    <property type="match status" value="1"/>
</dbReference>
<evidence type="ECO:0000259" key="8">
    <source>
        <dbReference type="PROSITE" id="PS50011"/>
    </source>
</evidence>
<dbReference type="InterPro" id="IPR011009">
    <property type="entry name" value="Kinase-like_dom_sf"/>
</dbReference>
<gene>
    <name evidence="10" type="ORF">RJ641_031868</name>
</gene>
<dbReference type="InterPro" id="IPR015943">
    <property type="entry name" value="WD40/YVTN_repeat-like_dom_sf"/>
</dbReference>
<evidence type="ECO:0000256" key="6">
    <source>
        <dbReference type="PROSITE-ProRule" id="PRU00175"/>
    </source>
</evidence>
<dbReference type="InterPro" id="IPR036322">
    <property type="entry name" value="WD40_repeat_dom_sf"/>
</dbReference>
<dbReference type="PROSITE" id="PS50294">
    <property type="entry name" value="WD_REPEATS_REGION"/>
    <property type="match status" value="1"/>
</dbReference>
<dbReference type="InterPro" id="IPR020472">
    <property type="entry name" value="WD40_PAC1"/>
</dbReference>
<dbReference type="InterPro" id="IPR013083">
    <property type="entry name" value="Znf_RING/FYVE/PHD"/>
</dbReference>
<keyword evidence="1 7" id="KW-0853">WD repeat</keyword>
<dbReference type="Pfam" id="PF00400">
    <property type="entry name" value="WD40"/>
    <property type="match status" value="3"/>
</dbReference>
<dbReference type="InterPro" id="IPR044715">
    <property type="entry name" value="WDR86-like"/>
</dbReference>
<sequence>MELPECPACLQTYDNEDTIPRVLPCGHSACEPCLLQMPQRFPDTIRCPACNQLVKFSQNHGPSSLPKNIDLLRFAIQLDPISQQSSEAISKTVKQASFDVSQHQFISVQWSDEFYLTWKDWILPSDAVVLELREENDPCSALQGKFTCSSSSISPINGSYQENQTVSLVRIASSSLNDAILNFSHITHVMEVLNGMTEEERAELQLLLRASSRQGKICKVYGMWYNLKDNYVYLVSERNGRSFSDMVVGERHWTFTGGKDDLTDQRLNSINLHRLRAFAVIGMELCAAAIKLHLEGVIAGCIAPSCFIYDDFGQLRVDLNGILETGRQVRTCISEGTFARQKVDLSLLEANSANLLTSCAFASPELLFEILKDEVTSPEQCISAYPVGSGSDIWSLACILLMLLIGKPFNNELVNYINIFHQTVAVNGFAYVDLYMGWIEKVSSLLATTLGVEFQSLQKVLIKCMNVDPGSRAAIFDLWRGIRALIVEPEFDTLVHSNGETTKDCTPFCLVLGCLSHLPCESNKSAYDAEKIDEFHDGNGIKNVDVDQGGMLRAAKDLIKGITGGKLRCRDLPGHLDCITGFATGGGRLFSSSFDKTIRVWSLQDFSHLHTFKGHEHRVMAITYVDEKEPFCISGDSGGAIYIWAMSSPLGQEPFKKWYEEKDWRYTGIHALAASGSGYVYTGSGDKTIKAWRIKDCTLSFSLTGHNAVVSTLAVCDGVLYSGSWDGTIRLWCLSDHSPLRVLGEGNTGGVTSVLALAVDQHMLVAAHDSGYLKNSAYLLVEWKSQFAQVIVKQQQIYLIQIWRNDEFKKSTKAQNGAICSLAMEGRWLFVGGWDRTVNVQEISGDEFQIDARPVGSIPCDSVVTALLYCDGKLFVGCANRFIKV</sequence>
<evidence type="ECO:0000259" key="9">
    <source>
        <dbReference type="PROSITE" id="PS50089"/>
    </source>
</evidence>
<dbReference type="SUPFAM" id="SSF57850">
    <property type="entry name" value="RING/U-box"/>
    <property type="match status" value="1"/>
</dbReference>
<evidence type="ECO:0000256" key="2">
    <source>
        <dbReference type="ARBA" id="ARBA00022723"/>
    </source>
</evidence>
<keyword evidence="11" id="KW-1185">Reference proteome</keyword>
<evidence type="ECO:0000256" key="7">
    <source>
        <dbReference type="PROSITE-ProRule" id="PRU00221"/>
    </source>
</evidence>
<dbReference type="Gene3D" id="3.30.40.10">
    <property type="entry name" value="Zinc/RING finger domain, C3HC4 (zinc finger)"/>
    <property type="match status" value="1"/>
</dbReference>
<dbReference type="SMART" id="SM00220">
    <property type="entry name" value="S_TKc"/>
    <property type="match status" value="1"/>
</dbReference>
<protein>
    <submittedName>
        <fullName evidence="10">WD40 repeat</fullName>
    </submittedName>
</protein>
<dbReference type="PROSITE" id="PS50082">
    <property type="entry name" value="WD_REPEATS_2"/>
    <property type="match status" value="2"/>
</dbReference>
<evidence type="ECO:0000256" key="1">
    <source>
        <dbReference type="ARBA" id="ARBA00022574"/>
    </source>
</evidence>
<dbReference type="AlphaFoldDB" id="A0AAN8VQI7"/>
<dbReference type="Pfam" id="PF13445">
    <property type="entry name" value="zf-RING_UBOX"/>
    <property type="match status" value="1"/>
</dbReference>
<organism evidence="10 11">
    <name type="scientific">Dillenia turbinata</name>
    <dbReference type="NCBI Taxonomy" id="194707"/>
    <lineage>
        <taxon>Eukaryota</taxon>
        <taxon>Viridiplantae</taxon>
        <taxon>Streptophyta</taxon>
        <taxon>Embryophyta</taxon>
        <taxon>Tracheophyta</taxon>
        <taxon>Spermatophyta</taxon>
        <taxon>Magnoliopsida</taxon>
        <taxon>eudicotyledons</taxon>
        <taxon>Gunneridae</taxon>
        <taxon>Pentapetalae</taxon>
        <taxon>Dilleniales</taxon>
        <taxon>Dilleniaceae</taxon>
        <taxon>Dillenia</taxon>
    </lineage>
</organism>
<dbReference type="InterPro" id="IPR027370">
    <property type="entry name" value="Znf-RING_euk"/>
</dbReference>
<comment type="caution">
    <text evidence="10">The sequence shown here is derived from an EMBL/GenBank/DDBJ whole genome shotgun (WGS) entry which is preliminary data.</text>
</comment>
<dbReference type="SUPFAM" id="SSF56112">
    <property type="entry name" value="Protein kinase-like (PK-like)"/>
    <property type="match status" value="1"/>
</dbReference>
<dbReference type="GO" id="GO:0005524">
    <property type="term" value="F:ATP binding"/>
    <property type="evidence" value="ECO:0007669"/>
    <property type="project" value="InterPro"/>
</dbReference>
<dbReference type="SMART" id="SM00320">
    <property type="entry name" value="WD40"/>
    <property type="match status" value="5"/>
</dbReference>
<keyword evidence="3" id="KW-0677">Repeat</keyword>
<dbReference type="GO" id="GO:0004672">
    <property type="term" value="F:protein kinase activity"/>
    <property type="evidence" value="ECO:0007669"/>
    <property type="project" value="InterPro"/>
</dbReference>
<feature type="domain" description="Protein kinase" evidence="8">
    <location>
        <begin position="166"/>
        <end position="491"/>
    </location>
</feature>
<evidence type="ECO:0000256" key="4">
    <source>
        <dbReference type="ARBA" id="ARBA00022771"/>
    </source>
</evidence>
<dbReference type="PANTHER" id="PTHR44489:SF11">
    <property type="entry name" value="WD REPEAT DOMAIN 86"/>
    <property type="match status" value="1"/>
</dbReference>
<dbReference type="PROSITE" id="PS50089">
    <property type="entry name" value="ZF_RING_2"/>
    <property type="match status" value="1"/>
</dbReference>
<dbReference type="Proteomes" id="UP001370490">
    <property type="component" value="Unassembled WGS sequence"/>
</dbReference>
<feature type="domain" description="RING-type" evidence="9">
    <location>
        <begin position="6"/>
        <end position="51"/>
    </location>
</feature>
<dbReference type="PROSITE" id="PS50011">
    <property type="entry name" value="PROTEIN_KINASE_DOM"/>
    <property type="match status" value="1"/>
</dbReference>
<reference evidence="10 11" key="1">
    <citation type="submission" date="2023-12" db="EMBL/GenBank/DDBJ databases">
        <title>A high-quality genome assembly for Dillenia turbinata (Dilleniales).</title>
        <authorList>
            <person name="Chanderbali A."/>
        </authorList>
    </citation>
    <scope>NUCLEOTIDE SEQUENCE [LARGE SCALE GENOMIC DNA]</scope>
    <source>
        <strain evidence="10">LSX21</strain>
        <tissue evidence="10">Leaf</tissue>
    </source>
</reference>
<evidence type="ECO:0000256" key="3">
    <source>
        <dbReference type="ARBA" id="ARBA00022737"/>
    </source>
</evidence>
<dbReference type="EMBL" id="JBAMMX010000006">
    <property type="protein sequence ID" value="KAK6938360.1"/>
    <property type="molecule type" value="Genomic_DNA"/>
</dbReference>
<evidence type="ECO:0000256" key="5">
    <source>
        <dbReference type="ARBA" id="ARBA00022833"/>
    </source>
</evidence>
<evidence type="ECO:0000313" key="10">
    <source>
        <dbReference type="EMBL" id="KAK6938360.1"/>
    </source>
</evidence>
<dbReference type="InterPro" id="IPR001841">
    <property type="entry name" value="Znf_RING"/>
</dbReference>
<dbReference type="Gene3D" id="2.130.10.10">
    <property type="entry name" value="YVTN repeat-like/Quinoprotein amine dehydrogenase"/>
    <property type="match status" value="2"/>
</dbReference>
<dbReference type="InterPro" id="IPR000719">
    <property type="entry name" value="Prot_kinase_dom"/>
</dbReference>
<dbReference type="PRINTS" id="PR00320">
    <property type="entry name" value="GPROTEINBRPT"/>
</dbReference>
<keyword evidence="2" id="KW-0479">Metal-binding</keyword>
<name>A0AAN8VQI7_9MAGN</name>
<accession>A0AAN8VQI7</accession>
<proteinExistence type="predicted"/>
<dbReference type="CDD" id="cd16587">
    <property type="entry name" value="RING-HC_TRIM32_C-VII"/>
    <property type="match status" value="1"/>
</dbReference>